<keyword evidence="2" id="KW-0436">Ligase</keyword>
<dbReference type="SUPFAM" id="SSF56091">
    <property type="entry name" value="DNA ligase/mRNA capping enzyme, catalytic domain"/>
    <property type="match status" value="1"/>
</dbReference>
<evidence type="ECO:0000259" key="1">
    <source>
        <dbReference type="SMART" id="SM00532"/>
    </source>
</evidence>
<sequence length="251" mass="29253">MTIYLEERIEWYDHNYRMGTPLISDVQFDQLEANLYRVNPKANYFHKKSILPLPSLPKDKISEFLEGLLPNTRLIIEPKIDGCAIGIQYIDGQLIKAISRKGDDVTNKIKEILDVPNEIKVKGLIQVRGELFAPLENERPTYSQRKAGGYLRNEASKNDHLSFCGFQIINGRLNEHDSLVYLKKLGFTIPEYKSLKYLTQVEMYRKQWAEKKLFTQYPTDGIVVKLNSRKLQLIREKSVGCYPYWQMAINF</sequence>
<dbReference type="AlphaFoldDB" id="A2BXE3"/>
<dbReference type="STRING" id="167542.P9515_12471"/>
<dbReference type="eggNOG" id="COG0272">
    <property type="taxonomic scope" value="Bacteria"/>
</dbReference>
<evidence type="ECO:0000313" key="2">
    <source>
        <dbReference type="EMBL" id="ABM72454.1"/>
    </source>
</evidence>
<dbReference type="InterPro" id="IPR013839">
    <property type="entry name" value="DNAligase_adenylation"/>
</dbReference>
<dbReference type="OrthoDB" id="9759736at2"/>
<dbReference type="EC" id="6.5.1.2" evidence="2"/>
<accession>A2BXE3</accession>
<proteinExistence type="predicted"/>
<feature type="domain" description="NAD-dependent DNA ligase N-terminal" evidence="1">
    <location>
        <begin position="2"/>
        <end position="241"/>
    </location>
</feature>
<dbReference type="RefSeq" id="WP_011820553.1">
    <property type="nucleotide sequence ID" value="NC_008817.1"/>
</dbReference>
<dbReference type="EMBL" id="CP000552">
    <property type="protein sequence ID" value="ABM72454.1"/>
    <property type="molecule type" value="Genomic_DNA"/>
</dbReference>
<dbReference type="GeneID" id="60200921"/>
<dbReference type="InterPro" id="IPR013840">
    <property type="entry name" value="DNAligase_N"/>
</dbReference>
<dbReference type="Gene3D" id="3.30.470.30">
    <property type="entry name" value="DNA ligase/mRNA capping enzyme"/>
    <property type="match status" value="1"/>
</dbReference>
<organism evidence="2 3">
    <name type="scientific">Prochlorococcus marinus (strain MIT 9515)</name>
    <dbReference type="NCBI Taxonomy" id="167542"/>
    <lineage>
        <taxon>Bacteria</taxon>
        <taxon>Bacillati</taxon>
        <taxon>Cyanobacteriota</taxon>
        <taxon>Cyanophyceae</taxon>
        <taxon>Synechococcales</taxon>
        <taxon>Prochlorococcaceae</taxon>
        <taxon>Prochlorococcus</taxon>
    </lineage>
</organism>
<reference evidence="2 3" key="1">
    <citation type="journal article" date="2007" name="PLoS Genet.">
        <title>Patterns and implications of gene gain and loss in the evolution of Prochlorococcus.</title>
        <authorList>
            <person name="Kettler G.C."/>
            <person name="Martiny A.C."/>
            <person name="Huang K."/>
            <person name="Zucker J."/>
            <person name="Coleman M.L."/>
            <person name="Rodrigue S."/>
            <person name="Chen F."/>
            <person name="Lapidus A."/>
            <person name="Ferriera S."/>
            <person name="Johnson J."/>
            <person name="Steglich C."/>
            <person name="Church G.M."/>
            <person name="Richardson P."/>
            <person name="Chisholm S.W."/>
        </authorList>
    </citation>
    <scope>NUCLEOTIDE SEQUENCE [LARGE SCALE GENOMIC DNA]</scope>
    <source>
        <strain evidence="2 3">MIT 9515</strain>
    </source>
</reference>
<dbReference type="HOGENOM" id="CLU_097535_0_0_3"/>
<dbReference type="Proteomes" id="UP000001589">
    <property type="component" value="Chromosome"/>
</dbReference>
<dbReference type="KEGG" id="pmc:P9515_12471"/>
<gene>
    <name evidence="2" type="ordered locus">P9515_12471</name>
</gene>
<name>A2BXE3_PROM5</name>
<evidence type="ECO:0000313" key="3">
    <source>
        <dbReference type="Proteomes" id="UP000001589"/>
    </source>
</evidence>
<dbReference type="SMART" id="SM00532">
    <property type="entry name" value="LIGANc"/>
    <property type="match status" value="1"/>
</dbReference>
<dbReference type="GO" id="GO:0003911">
    <property type="term" value="F:DNA ligase (NAD+) activity"/>
    <property type="evidence" value="ECO:0007669"/>
    <property type="project" value="UniProtKB-EC"/>
</dbReference>
<protein>
    <submittedName>
        <fullName evidence="2">NAD-dependent DNA ligase N-terminus</fullName>
        <ecNumber evidence="2">6.5.1.2</ecNumber>
    </submittedName>
</protein>
<dbReference type="Pfam" id="PF01653">
    <property type="entry name" value="DNA_ligase_aden"/>
    <property type="match status" value="1"/>
</dbReference>